<keyword evidence="2" id="KW-0645">Protease</keyword>
<dbReference type="InterPro" id="IPR038765">
    <property type="entry name" value="Papain-like_cys_pep_sf"/>
</dbReference>
<dbReference type="EMBL" id="BJWA01000007">
    <property type="protein sequence ID" value="GEL80110.1"/>
    <property type="molecule type" value="Genomic_DNA"/>
</dbReference>
<evidence type="ECO:0000256" key="5">
    <source>
        <dbReference type="SAM" id="SignalP"/>
    </source>
</evidence>
<accession>A0ABQ0VCK5</accession>
<evidence type="ECO:0000256" key="2">
    <source>
        <dbReference type="ARBA" id="ARBA00022670"/>
    </source>
</evidence>
<dbReference type="GeneID" id="60999725"/>
<feature type="signal peptide" evidence="5">
    <location>
        <begin position="1"/>
        <end position="30"/>
    </location>
</feature>
<dbReference type="PANTHER" id="PTHR47359:SF3">
    <property type="entry name" value="NLP_P60 DOMAIN-CONTAINING PROTEIN-RELATED"/>
    <property type="match status" value="1"/>
</dbReference>
<organism evidence="7 8">
    <name type="scientific">Enterococcus mundtii</name>
    <dbReference type="NCBI Taxonomy" id="53346"/>
    <lineage>
        <taxon>Bacteria</taxon>
        <taxon>Bacillati</taxon>
        <taxon>Bacillota</taxon>
        <taxon>Bacilli</taxon>
        <taxon>Lactobacillales</taxon>
        <taxon>Enterococcaceae</taxon>
        <taxon>Enterococcus</taxon>
    </lineage>
</organism>
<dbReference type="InterPro" id="IPR025987">
    <property type="entry name" value="GW_dom"/>
</dbReference>
<feature type="domain" description="NlpC/P60" evidence="6">
    <location>
        <begin position="82"/>
        <end position="207"/>
    </location>
</feature>
<evidence type="ECO:0000256" key="3">
    <source>
        <dbReference type="ARBA" id="ARBA00022801"/>
    </source>
</evidence>
<reference evidence="7 8" key="1">
    <citation type="submission" date="2019-07" db="EMBL/GenBank/DDBJ databases">
        <title>Whole genome shotgun sequence of Enterococcus mundtii NBRC 100490.</title>
        <authorList>
            <person name="Hosoyama A."/>
            <person name="Uohara A."/>
            <person name="Ohji S."/>
            <person name="Ichikawa N."/>
        </authorList>
    </citation>
    <scope>NUCLEOTIDE SEQUENCE [LARGE SCALE GENOMIC DNA]</scope>
    <source>
        <strain evidence="7 8">NBRC 100490</strain>
    </source>
</reference>
<dbReference type="PROSITE" id="PS51935">
    <property type="entry name" value="NLPC_P60"/>
    <property type="match status" value="1"/>
</dbReference>
<comment type="caution">
    <text evidence="7">The sequence shown here is derived from an EMBL/GenBank/DDBJ whole genome shotgun (WGS) entry which is preliminary data.</text>
</comment>
<keyword evidence="5" id="KW-0732">Signal</keyword>
<keyword evidence="8" id="KW-1185">Reference proteome</keyword>
<feature type="chain" id="PRO_5047438995" description="NlpC/P60 domain-containing protein" evidence="5">
    <location>
        <begin position="31"/>
        <end position="725"/>
    </location>
</feature>
<comment type="similarity">
    <text evidence="1">Belongs to the peptidase C40 family.</text>
</comment>
<gene>
    <name evidence="7" type="ORF">EMU01_12540</name>
</gene>
<dbReference type="Pfam" id="PF13457">
    <property type="entry name" value="GW"/>
    <property type="match status" value="4"/>
</dbReference>
<dbReference type="InterPro" id="IPR000064">
    <property type="entry name" value="NLP_P60_dom"/>
</dbReference>
<protein>
    <recommendedName>
        <fullName evidence="6">NlpC/P60 domain-containing protein</fullName>
    </recommendedName>
</protein>
<dbReference type="Gene3D" id="3.90.1720.10">
    <property type="entry name" value="endopeptidase domain like (from Nostoc punctiforme)"/>
    <property type="match status" value="1"/>
</dbReference>
<evidence type="ECO:0000259" key="6">
    <source>
        <dbReference type="PROSITE" id="PS51935"/>
    </source>
</evidence>
<evidence type="ECO:0000313" key="8">
    <source>
        <dbReference type="Proteomes" id="UP000321175"/>
    </source>
</evidence>
<dbReference type="SUPFAM" id="SSF54001">
    <property type="entry name" value="Cysteine proteinases"/>
    <property type="match status" value="1"/>
</dbReference>
<name>A0ABQ0VCK5_ENTMU</name>
<evidence type="ECO:0000256" key="4">
    <source>
        <dbReference type="ARBA" id="ARBA00022807"/>
    </source>
</evidence>
<dbReference type="Proteomes" id="UP000321175">
    <property type="component" value="Unassembled WGS sequence"/>
</dbReference>
<proteinExistence type="inferred from homology"/>
<sequence length="725" mass="82804">MKKKLNVSGYIVALFCLGVFFSLCTVNTFADSDNNRAIDYDSEKKNALQAGFTEEQFEQIMKIPNFTKSTSDETIAPYASMTPNQTKVINKAMEQIGKPYEWGASGPNSFDCGGLVKYVYKQAVNMELPMGTTNQETYGTEVSLNSLLPGDLLFYGTRGNTYHVGIYKGDGIMIHAPQPGQPVTTVNIQYFYPSFARRLLSSEPDYPFTEYNKMVTVTQAWSIWSDLQFSREIKKATVGDNYKIGKLYTNPINNAKYAEILDNGQTYGYINFDAVKELTSDQINRYLTAKASGQKIWGNLEQTNIIGQTAKDKIYFVKGAYKLGDGKYLYSIYKHQNSSEWIGYLKADDSLAYTPVEEINQTITVTKSWSIWNNLQWEHEIEKPKVGAVFSARLKLTNVANNATYYKIYKNGNFYGFINVEAVRNLTTTSHNKYVTFTNNNEDFWSSLDTNYSKGKTEQGRVFYISASYDTADNQPIYSVYTDETCTEWRGYYKGNNFEDTLITTPNNKRVNVTKAGYTIWGDLNFWTKTSLSVIGNHYNVNRKFYNSVSNASYYELLKDNKIYGYINSEAVEEVSVTSHNKYVTFNTDGEDFWTSLDTNYSKGKTERGRVFYIGVSYDTPNNQPIYSVYTDETCTEWKGYYKGNNFEDTKITLLNNATVQITKSGYTIWGDLNFWSKSSISVIDDKYTVNRKFYNSINNSSYYELLKNGTIYGYINTEAADQIN</sequence>
<evidence type="ECO:0000256" key="1">
    <source>
        <dbReference type="ARBA" id="ARBA00007074"/>
    </source>
</evidence>
<evidence type="ECO:0000313" key="7">
    <source>
        <dbReference type="EMBL" id="GEL80110.1"/>
    </source>
</evidence>
<dbReference type="RefSeq" id="WP_081367429.1">
    <property type="nucleotide sequence ID" value="NZ_BJWA01000007.1"/>
</dbReference>
<keyword evidence="4" id="KW-0788">Thiol protease</keyword>
<keyword evidence="3" id="KW-0378">Hydrolase</keyword>
<dbReference type="PANTHER" id="PTHR47359">
    <property type="entry name" value="PEPTIDOGLYCAN DL-ENDOPEPTIDASE CWLO"/>
    <property type="match status" value="1"/>
</dbReference>
<dbReference type="InterPro" id="IPR051794">
    <property type="entry name" value="PG_Endopeptidase_C40"/>
</dbReference>
<dbReference type="Pfam" id="PF00877">
    <property type="entry name" value="NLPC_P60"/>
    <property type="match status" value="1"/>
</dbReference>